<keyword evidence="2" id="KW-1185">Reference proteome</keyword>
<evidence type="ECO:0000313" key="2">
    <source>
        <dbReference type="Proteomes" id="UP001497623"/>
    </source>
</evidence>
<gene>
    <name evidence="1" type="ORF">MNOR_LOCUS11706</name>
</gene>
<protein>
    <submittedName>
        <fullName evidence="1">Uncharacterized protein</fullName>
    </submittedName>
</protein>
<name>A0AAV2QDP2_MEGNR</name>
<feature type="non-terminal residue" evidence="1">
    <location>
        <position position="1"/>
    </location>
</feature>
<accession>A0AAV2QDP2</accession>
<organism evidence="1 2">
    <name type="scientific">Meganyctiphanes norvegica</name>
    <name type="common">Northern krill</name>
    <name type="synonym">Thysanopoda norvegica</name>
    <dbReference type="NCBI Taxonomy" id="48144"/>
    <lineage>
        <taxon>Eukaryota</taxon>
        <taxon>Metazoa</taxon>
        <taxon>Ecdysozoa</taxon>
        <taxon>Arthropoda</taxon>
        <taxon>Crustacea</taxon>
        <taxon>Multicrustacea</taxon>
        <taxon>Malacostraca</taxon>
        <taxon>Eumalacostraca</taxon>
        <taxon>Eucarida</taxon>
        <taxon>Euphausiacea</taxon>
        <taxon>Euphausiidae</taxon>
        <taxon>Meganyctiphanes</taxon>
    </lineage>
</organism>
<comment type="caution">
    <text evidence="1">The sequence shown here is derived from an EMBL/GenBank/DDBJ whole genome shotgun (WGS) entry which is preliminary data.</text>
</comment>
<sequence length="289" mass="29108">TGVVSCFTGRGAFTTGGGVGSLGGGVGSLGGGVGSLGLGGGLGSLNGSGLGSLTGEASFWKASTAGAAEEGIKRGSETSVVWGAKKSSRSLDCTSLTLSSFLTGADIKSSILSSFWTGADMKSSIKSFAGGGAPCDRKSPIEGSAKGSLDPNGSELLLSFFSGLESPLRPEVKSDSRSMVAWPAAAMGSLDISWSASTFSKSRSVRESLFDPALAGTFSWVGSAAPPAGLPPLANCSKSDILLHYTNHSKGVTLSLCMVNTGATNCKCRITATHTTTQQVRQPLRALPP</sequence>
<reference evidence="1 2" key="1">
    <citation type="submission" date="2024-05" db="EMBL/GenBank/DDBJ databases">
        <authorList>
            <person name="Wallberg A."/>
        </authorList>
    </citation>
    <scope>NUCLEOTIDE SEQUENCE [LARGE SCALE GENOMIC DNA]</scope>
</reference>
<proteinExistence type="predicted"/>
<dbReference type="EMBL" id="CAXKWB010006217">
    <property type="protein sequence ID" value="CAL4082134.1"/>
    <property type="molecule type" value="Genomic_DNA"/>
</dbReference>
<dbReference type="Proteomes" id="UP001497623">
    <property type="component" value="Unassembled WGS sequence"/>
</dbReference>
<feature type="non-terminal residue" evidence="1">
    <location>
        <position position="289"/>
    </location>
</feature>
<dbReference type="AlphaFoldDB" id="A0AAV2QDP2"/>
<evidence type="ECO:0000313" key="1">
    <source>
        <dbReference type="EMBL" id="CAL4082134.1"/>
    </source>
</evidence>